<dbReference type="SMART" id="SM00220">
    <property type="entry name" value="S_TKc"/>
    <property type="match status" value="1"/>
</dbReference>
<evidence type="ECO:0000313" key="14">
    <source>
        <dbReference type="EMBL" id="OAO17330.1"/>
    </source>
</evidence>
<name>A0A196SJV4_BLAHN</name>
<evidence type="ECO:0000256" key="8">
    <source>
        <dbReference type="ARBA" id="ARBA00039612"/>
    </source>
</evidence>
<protein>
    <recommendedName>
        <fullName evidence="8">Cyclin-dependent kinase 2 homolog</fullName>
    </recommendedName>
    <alternativeName>
        <fullName evidence="9">Cell division control protein 2 homolog</fullName>
    </alternativeName>
    <alternativeName>
        <fullName evidence="10">cdc2-related kinase 2</fullName>
    </alternativeName>
</protein>
<keyword evidence="2" id="KW-0723">Serine/threonine-protein kinase</keyword>
<dbReference type="PROSITE" id="PS00107">
    <property type="entry name" value="PROTEIN_KINASE_ATP"/>
    <property type="match status" value="1"/>
</dbReference>
<evidence type="ECO:0000256" key="7">
    <source>
        <dbReference type="ARBA" id="ARBA00038543"/>
    </source>
</evidence>
<dbReference type="SUPFAM" id="SSF56112">
    <property type="entry name" value="Protein kinase-like (PK-like)"/>
    <property type="match status" value="1"/>
</dbReference>
<keyword evidence="4 11" id="KW-0547">Nucleotide-binding</keyword>
<dbReference type="GO" id="GO:0005634">
    <property type="term" value="C:nucleus"/>
    <property type="evidence" value="ECO:0007669"/>
    <property type="project" value="TreeGrafter"/>
</dbReference>
<keyword evidence="5 14" id="KW-0418">Kinase</keyword>
<comment type="similarity">
    <text evidence="1">Belongs to the protein kinase superfamily. CMGC Ser/Thr protein kinase family. CDC2/CDKX subfamily.</text>
</comment>
<dbReference type="GO" id="GO:0004674">
    <property type="term" value="F:protein serine/threonine kinase activity"/>
    <property type="evidence" value="ECO:0007669"/>
    <property type="project" value="UniProtKB-KW"/>
</dbReference>
<feature type="binding site" evidence="11">
    <location>
        <position position="43"/>
    </location>
    <ligand>
        <name>ATP</name>
        <dbReference type="ChEBI" id="CHEBI:30616"/>
    </ligand>
</feature>
<feature type="domain" description="Protein kinase" evidence="13">
    <location>
        <begin position="14"/>
        <end position="322"/>
    </location>
</feature>
<evidence type="ECO:0000256" key="11">
    <source>
        <dbReference type="PROSITE-ProRule" id="PRU10141"/>
    </source>
</evidence>
<dbReference type="Proteomes" id="UP000078348">
    <property type="component" value="Unassembled WGS sequence"/>
</dbReference>
<evidence type="ECO:0000259" key="13">
    <source>
        <dbReference type="PROSITE" id="PS50011"/>
    </source>
</evidence>
<evidence type="ECO:0000256" key="5">
    <source>
        <dbReference type="ARBA" id="ARBA00022777"/>
    </source>
</evidence>
<dbReference type="Gene3D" id="3.30.200.20">
    <property type="entry name" value="Phosphorylase Kinase, domain 1"/>
    <property type="match status" value="1"/>
</dbReference>
<proteinExistence type="inferred from homology"/>
<evidence type="ECO:0000256" key="3">
    <source>
        <dbReference type="ARBA" id="ARBA00022679"/>
    </source>
</evidence>
<evidence type="ECO:0000256" key="4">
    <source>
        <dbReference type="ARBA" id="ARBA00022741"/>
    </source>
</evidence>
<dbReference type="PROSITE" id="PS00108">
    <property type="entry name" value="PROTEIN_KINASE_ST"/>
    <property type="match status" value="1"/>
</dbReference>
<dbReference type="InterPro" id="IPR017441">
    <property type="entry name" value="Protein_kinase_ATP_BS"/>
</dbReference>
<keyword evidence="3" id="KW-0808">Transferase</keyword>
<evidence type="ECO:0000256" key="1">
    <source>
        <dbReference type="ARBA" id="ARBA00006485"/>
    </source>
</evidence>
<accession>A0A196SJV4</accession>
<keyword evidence="15" id="KW-1185">Reference proteome</keyword>
<evidence type="ECO:0000256" key="2">
    <source>
        <dbReference type="ARBA" id="ARBA00022527"/>
    </source>
</evidence>
<dbReference type="EMBL" id="LXWW01000035">
    <property type="protein sequence ID" value="OAO17330.1"/>
    <property type="molecule type" value="Genomic_DNA"/>
</dbReference>
<dbReference type="Gene3D" id="1.10.510.10">
    <property type="entry name" value="Transferase(Phosphotransferase) domain 1"/>
    <property type="match status" value="1"/>
</dbReference>
<feature type="compositionally biased region" description="Basic and acidic residues" evidence="12">
    <location>
        <begin position="453"/>
        <end position="479"/>
    </location>
</feature>
<dbReference type="Pfam" id="PF00069">
    <property type="entry name" value="Pkinase"/>
    <property type="match status" value="1"/>
</dbReference>
<comment type="caution">
    <text evidence="14">The sequence shown here is derived from an EMBL/GenBank/DDBJ whole genome shotgun (WGS) entry which is preliminary data.</text>
</comment>
<dbReference type="PROSITE" id="PS50011">
    <property type="entry name" value="PROTEIN_KINASE_DOM"/>
    <property type="match status" value="1"/>
</dbReference>
<evidence type="ECO:0000256" key="12">
    <source>
        <dbReference type="SAM" id="MobiDB-lite"/>
    </source>
</evidence>
<feature type="compositionally biased region" description="Basic and acidic residues" evidence="12">
    <location>
        <begin position="392"/>
        <end position="411"/>
    </location>
</feature>
<dbReference type="PANTHER" id="PTHR24056">
    <property type="entry name" value="CELL DIVISION PROTEIN KINASE"/>
    <property type="match status" value="1"/>
</dbReference>
<dbReference type="InterPro" id="IPR008271">
    <property type="entry name" value="Ser/Thr_kinase_AS"/>
</dbReference>
<dbReference type="FunFam" id="1.10.510.10:FF:000624">
    <property type="entry name" value="Mitogen-activated protein kinase"/>
    <property type="match status" value="1"/>
</dbReference>
<organism evidence="14 15">
    <name type="scientific">Blastocystis sp. subtype 1 (strain ATCC 50177 / NandII)</name>
    <dbReference type="NCBI Taxonomy" id="478820"/>
    <lineage>
        <taxon>Eukaryota</taxon>
        <taxon>Sar</taxon>
        <taxon>Stramenopiles</taxon>
        <taxon>Bigyra</taxon>
        <taxon>Opalozoa</taxon>
        <taxon>Opalinata</taxon>
        <taxon>Blastocystidae</taxon>
        <taxon>Blastocystis</taxon>
    </lineage>
</organism>
<dbReference type="InterPro" id="IPR011009">
    <property type="entry name" value="Kinase-like_dom_sf"/>
</dbReference>
<dbReference type="STRING" id="478820.A0A196SJV4"/>
<evidence type="ECO:0000256" key="6">
    <source>
        <dbReference type="ARBA" id="ARBA00022840"/>
    </source>
</evidence>
<evidence type="ECO:0000256" key="9">
    <source>
        <dbReference type="ARBA" id="ARBA00041902"/>
    </source>
</evidence>
<gene>
    <name evidence="14" type="ORF">AV274_0956</name>
</gene>
<dbReference type="InterPro" id="IPR000719">
    <property type="entry name" value="Prot_kinase_dom"/>
</dbReference>
<feature type="compositionally biased region" description="Basic and acidic residues" evidence="12">
    <location>
        <begin position="420"/>
        <end position="445"/>
    </location>
</feature>
<evidence type="ECO:0000256" key="10">
    <source>
        <dbReference type="ARBA" id="ARBA00042858"/>
    </source>
</evidence>
<comment type="subunit">
    <text evidence="7">May form a complex composed of at least the catalytic subunit CRK2 and a cyclin.</text>
</comment>
<dbReference type="AlphaFoldDB" id="A0A196SJV4"/>
<keyword evidence="6 11" id="KW-0067">ATP-binding</keyword>
<sequence>MSLIERYSQLFPDYQFIKLVGQGSYGDVFYCYRKADKKKVALKIIRDAKQSEDGIALTTLRELMFMKYCHHPNIVRVLNVISPEVSLSSQLDTIPPIAIVMEYVDHDLLGLQKSCRMGYSNWLSIDAVRWFAYQLFSVLAYLHSRNIIHRDIKSANLLISSTGDLKLADFGLSRRISNPLITEFTNRVITLWYRPPELILGATRYGPEVDIWSAGCILGELLTGAILFPNYNDNEFFQLDLIFRRCGYPEDPALLLAIETNHLTFAKHPRVIPQILDDMCRSAKGRNYQPIPANALDLMDSILQTSPSKRPSAVQVLRHPFFQGMGEVTFSFPIVMDGGCHDLEMRQRIKRSEKGVVSDTVVIKRRKDVDNWCSPGGLIDLTGSPISTGEEVSEKGVVESEKGVVVSEKKEKRERKERRVNRGKEKREKVKSKETARRREVSEKKMMKRTIKKNSEKETTKEKNAKEKEKEKDTKEKETAKITPTLPIVTTSRRVTARYLEECARWDRRLEKEEEKAEALRRRREALRRKREEMKAHNVLMHDLALVSKQEEKEKVKIQVATTSS</sequence>
<reference evidence="14 15" key="1">
    <citation type="submission" date="2016-05" db="EMBL/GenBank/DDBJ databases">
        <title>Nuclear genome of Blastocystis sp. subtype 1 NandII.</title>
        <authorList>
            <person name="Gentekaki E."/>
            <person name="Curtis B."/>
            <person name="Stairs C."/>
            <person name="Eme L."/>
            <person name="Herman E."/>
            <person name="Klimes V."/>
            <person name="Arias M.C."/>
            <person name="Elias M."/>
            <person name="Hilliou F."/>
            <person name="Klute M."/>
            <person name="Malik S.-B."/>
            <person name="Pightling A."/>
            <person name="Rachubinski R."/>
            <person name="Salas D."/>
            <person name="Schlacht A."/>
            <person name="Suga H."/>
            <person name="Archibald J."/>
            <person name="Ball S.G."/>
            <person name="Clark G."/>
            <person name="Dacks J."/>
            <person name="Van Der Giezen M."/>
            <person name="Tsaousis A."/>
            <person name="Roger A."/>
        </authorList>
    </citation>
    <scope>NUCLEOTIDE SEQUENCE [LARGE SCALE GENOMIC DNA]</scope>
    <source>
        <strain evidence="15">ATCC 50177 / NandII</strain>
    </source>
</reference>
<dbReference type="InterPro" id="IPR050108">
    <property type="entry name" value="CDK"/>
</dbReference>
<dbReference type="OrthoDB" id="204883at2759"/>
<evidence type="ECO:0000313" key="15">
    <source>
        <dbReference type="Proteomes" id="UP000078348"/>
    </source>
</evidence>
<feature type="region of interest" description="Disordered" evidence="12">
    <location>
        <begin position="375"/>
        <end position="479"/>
    </location>
</feature>
<dbReference type="GO" id="GO:0005524">
    <property type="term" value="F:ATP binding"/>
    <property type="evidence" value="ECO:0007669"/>
    <property type="project" value="UniProtKB-UniRule"/>
</dbReference>